<comment type="caution">
    <text evidence="2">The sequence shown here is derived from an EMBL/GenBank/DDBJ whole genome shotgun (WGS) entry which is preliminary data.</text>
</comment>
<gene>
    <name evidence="2" type="ORF">H9892_07020</name>
</gene>
<dbReference type="AlphaFoldDB" id="A0A9D1Q1W6"/>
<dbReference type="EMBL" id="DXHS01000119">
    <property type="protein sequence ID" value="HIW03075.1"/>
    <property type="molecule type" value="Genomic_DNA"/>
</dbReference>
<accession>A0A9D1Q1W6</accession>
<evidence type="ECO:0000256" key="1">
    <source>
        <dbReference type="ARBA" id="ARBA00008007"/>
    </source>
</evidence>
<dbReference type="CDD" id="cd06223">
    <property type="entry name" value="PRTases_typeI"/>
    <property type="match status" value="1"/>
</dbReference>
<dbReference type="InterPro" id="IPR029057">
    <property type="entry name" value="PRTase-like"/>
</dbReference>
<sequence length="265" mass="29696">MDKHTLIKKAFAGIGYPEGITCAACNNELHESSRYGLCPDCLVPFISHCCKRCGTALAERGREYCDKCLHGGDYAFDAARAPFPYERESVHKLVWGLKYAKQPYYAGLMAVPMTEFLATLGWEFDAITFVPLHPKKEYKRTYNQSKLLAGHISEACGVPVLSTMKKTTYSKKSATSLGREDRARLLERSFEMLPGTDVKSKRLLLIDDVYTTGATANECAKTLKSAKAKAVYVLTYATSRGDRPITYDPAAEEEYIAKLRRMRSR</sequence>
<name>A0A9D1Q1W6_9FIRM</name>
<dbReference type="PANTHER" id="PTHR47505">
    <property type="entry name" value="DNA UTILIZATION PROTEIN YHGH"/>
    <property type="match status" value="1"/>
</dbReference>
<dbReference type="InterPro" id="IPR051910">
    <property type="entry name" value="ComF/GntX_DNA_util-trans"/>
</dbReference>
<proteinExistence type="inferred from homology"/>
<reference evidence="2" key="2">
    <citation type="submission" date="2021-04" db="EMBL/GenBank/DDBJ databases">
        <authorList>
            <person name="Gilroy R."/>
        </authorList>
    </citation>
    <scope>NUCLEOTIDE SEQUENCE</scope>
    <source>
        <strain evidence="2">12435</strain>
    </source>
</reference>
<dbReference type="Gene3D" id="3.40.50.2020">
    <property type="match status" value="1"/>
</dbReference>
<organism evidence="2 3">
    <name type="scientific">Candidatus Protoclostridium stercorigallinarum</name>
    <dbReference type="NCBI Taxonomy" id="2838741"/>
    <lineage>
        <taxon>Bacteria</taxon>
        <taxon>Bacillati</taxon>
        <taxon>Bacillota</taxon>
        <taxon>Clostridia</taxon>
        <taxon>Candidatus Protoclostridium</taxon>
    </lineage>
</organism>
<dbReference type="SUPFAM" id="SSF53271">
    <property type="entry name" value="PRTase-like"/>
    <property type="match status" value="1"/>
</dbReference>
<comment type="similarity">
    <text evidence="1">Belongs to the ComF/GntX family.</text>
</comment>
<protein>
    <submittedName>
        <fullName evidence="2">ComF family protein</fullName>
    </submittedName>
</protein>
<reference evidence="2" key="1">
    <citation type="journal article" date="2021" name="PeerJ">
        <title>Extensive microbial diversity within the chicken gut microbiome revealed by metagenomics and culture.</title>
        <authorList>
            <person name="Gilroy R."/>
            <person name="Ravi A."/>
            <person name="Getino M."/>
            <person name="Pursley I."/>
            <person name="Horton D.L."/>
            <person name="Alikhan N.F."/>
            <person name="Baker D."/>
            <person name="Gharbi K."/>
            <person name="Hall N."/>
            <person name="Watson M."/>
            <person name="Adriaenssens E.M."/>
            <person name="Foster-Nyarko E."/>
            <person name="Jarju S."/>
            <person name="Secka A."/>
            <person name="Antonio M."/>
            <person name="Oren A."/>
            <person name="Chaudhuri R.R."/>
            <person name="La Ragione R."/>
            <person name="Hildebrand F."/>
            <person name="Pallen M.J."/>
        </authorList>
    </citation>
    <scope>NUCLEOTIDE SEQUENCE</scope>
    <source>
        <strain evidence="2">12435</strain>
    </source>
</reference>
<evidence type="ECO:0000313" key="3">
    <source>
        <dbReference type="Proteomes" id="UP000823990"/>
    </source>
</evidence>
<evidence type="ECO:0000313" key="2">
    <source>
        <dbReference type="EMBL" id="HIW03075.1"/>
    </source>
</evidence>
<dbReference type="PANTHER" id="PTHR47505:SF1">
    <property type="entry name" value="DNA UTILIZATION PROTEIN YHGH"/>
    <property type="match status" value="1"/>
</dbReference>
<dbReference type="Proteomes" id="UP000823990">
    <property type="component" value="Unassembled WGS sequence"/>
</dbReference>
<dbReference type="InterPro" id="IPR000836">
    <property type="entry name" value="PRTase_dom"/>
</dbReference>